<dbReference type="GO" id="GO:0003735">
    <property type="term" value="F:structural constituent of ribosome"/>
    <property type="evidence" value="ECO:0007669"/>
    <property type="project" value="InterPro"/>
</dbReference>
<dbReference type="GO" id="GO:0006412">
    <property type="term" value="P:translation"/>
    <property type="evidence" value="ECO:0007669"/>
    <property type="project" value="InterPro"/>
</dbReference>
<organism evidence="5 6">
    <name type="scientific">Raphidocelis subcapitata</name>
    <dbReference type="NCBI Taxonomy" id="307507"/>
    <lineage>
        <taxon>Eukaryota</taxon>
        <taxon>Viridiplantae</taxon>
        <taxon>Chlorophyta</taxon>
        <taxon>core chlorophytes</taxon>
        <taxon>Chlorophyceae</taxon>
        <taxon>CS clade</taxon>
        <taxon>Sphaeropleales</taxon>
        <taxon>Selenastraceae</taxon>
        <taxon>Raphidocelis</taxon>
    </lineage>
</organism>
<reference evidence="5 6" key="1">
    <citation type="journal article" date="2018" name="Sci. Rep.">
        <title>Raphidocelis subcapitata (=Pseudokirchneriella subcapitata) provides an insight into genome evolution and environmental adaptations in the Sphaeropleales.</title>
        <authorList>
            <person name="Suzuki S."/>
            <person name="Yamaguchi H."/>
            <person name="Nakajima N."/>
            <person name="Kawachi M."/>
        </authorList>
    </citation>
    <scope>NUCLEOTIDE SEQUENCE [LARGE SCALE GENOMIC DNA]</scope>
    <source>
        <strain evidence="5 6">NIES-35</strain>
    </source>
</reference>
<proteinExistence type="inferred from homology"/>
<dbReference type="InterPro" id="IPR036390">
    <property type="entry name" value="WH_DNA-bd_sf"/>
</dbReference>
<comment type="caution">
    <text evidence="5">The sequence shown here is derived from an EMBL/GenBank/DDBJ whole genome shotgun (WGS) entry which is preliminary data.</text>
</comment>
<dbReference type="InterPro" id="IPR001266">
    <property type="entry name" value="Ribosomal_eS19"/>
</dbReference>
<name>A0A2V0PEB2_9CHLO</name>
<comment type="similarity">
    <text evidence="1">Belongs to the eukaryotic ribosomal protein eS19 family.</text>
</comment>
<dbReference type="Pfam" id="PF01090">
    <property type="entry name" value="Ribosomal_S19e"/>
    <property type="match status" value="1"/>
</dbReference>
<evidence type="ECO:0000256" key="1">
    <source>
        <dbReference type="ARBA" id="ARBA00010014"/>
    </source>
</evidence>
<dbReference type="SUPFAM" id="SSF46785">
    <property type="entry name" value="Winged helix' DNA-binding domain"/>
    <property type="match status" value="1"/>
</dbReference>
<evidence type="ECO:0000256" key="4">
    <source>
        <dbReference type="ARBA" id="ARBA00035143"/>
    </source>
</evidence>
<evidence type="ECO:0000256" key="3">
    <source>
        <dbReference type="ARBA" id="ARBA00023274"/>
    </source>
</evidence>
<dbReference type="FunFam" id="1.10.10.10:FF:000449">
    <property type="entry name" value="30S ribosomal protein S19e"/>
    <property type="match status" value="1"/>
</dbReference>
<dbReference type="STRING" id="307507.A0A2V0PEB2"/>
<keyword evidence="2 5" id="KW-0689">Ribosomal protein</keyword>
<dbReference type="AlphaFoldDB" id="A0A2V0PEB2"/>
<gene>
    <name evidence="5" type="ORF">Rsub_10676</name>
</gene>
<dbReference type="EMBL" id="BDRX01000118">
    <property type="protein sequence ID" value="GBF98176.1"/>
    <property type="molecule type" value="Genomic_DNA"/>
</dbReference>
<dbReference type="PANTHER" id="PTHR11710">
    <property type="entry name" value="40S RIBOSOMAL PROTEIN S19"/>
    <property type="match status" value="1"/>
</dbReference>
<accession>A0A2V0PEB2</accession>
<sequence>MAFVEVQAKAVKDVPAEAFIKAYAAHLKSTDKLQIPDWVDVVKTACFKELPPLDRDWYYIRAAAIARQIYVRQGLSVGQLRIKFGGRNKTRGAKPEHFKKASGGLIRHIMKQLEAVGFMEKHTGIKGGRRVTPAGQKDMDLIAGRVTVLMPTWA</sequence>
<dbReference type="OrthoDB" id="428974at2759"/>
<keyword evidence="6" id="KW-1185">Reference proteome</keyword>
<dbReference type="GO" id="GO:0022627">
    <property type="term" value="C:cytosolic small ribosomal subunit"/>
    <property type="evidence" value="ECO:0007669"/>
    <property type="project" value="TreeGrafter"/>
</dbReference>
<evidence type="ECO:0000313" key="5">
    <source>
        <dbReference type="EMBL" id="GBF98176.1"/>
    </source>
</evidence>
<keyword evidence="3" id="KW-0687">Ribonucleoprotein</keyword>
<dbReference type="GO" id="GO:0003723">
    <property type="term" value="F:RNA binding"/>
    <property type="evidence" value="ECO:0007669"/>
    <property type="project" value="TreeGrafter"/>
</dbReference>
<dbReference type="Proteomes" id="UP000247498">
    <property type="component" value="Unassembled WGS sequence"/>
</dbReference>
<dbReference type="SMART" id="SM01413">
    <property type="entry name" value="Ribosomal_S19e"/>
    <property type="match status" value="1"/>
</dbReference>
<dbReference type="GO" id="GO:0000028">
    <property type="term" value="P:ribosomal small subunit assembly"/>
    <property type="evidence" value="ECO:0007669"/>
    <property type="project" value="TreeGrafter"/>
</dbReference>
<dbReference type="Gene3D" id="1.10.10.10">
    <property type="entry name" value="Winged helix-like DNA-binding domain superfamily/Winged helix DNA-binding domain"/>
    <property type="match status" value="1"/>
</dbReference>
<evidence type="ECO:0000313" key="6">
    <source>
        <dbReference type="Proteomes" id="UP000247498"/>
    </source>
</evidence>
<protein>
    <recommendedName>
        <fullName evidence="4">Small ribosomal subunit protein eS19</fullName>
    </recommendedName>
</protein>
<evidence type="ECO:0000256" key="2">
    <source>
        <dbReference type="ARBA" id="ARBA00022980"/>
    </source>
</evidence>
<dbReference type="PANTHER" id="PTHR11710:SF0">
    <property type="entry name" value="40S RIBOSOMAL PROTEIN S19"/>
    <property type="match status" value="1"/>
</dbReference>
<dbReference type="FunCoup" id="A0A2V0PEB2">
    <property type="interactions" value="1700"/>
</dbReference>
<dbReference type="InterPro" id="IPR036388">
    <property type="entry name" value="WH-like_DNA-bd_sf"/>
</dbReference>
<dbReference type="InParanoid" id="A0A2V0PEB2"/>